<name>A0A171PVG2_9VIRU</name>
<sequence>MGSSHSSPAPVIPQVPKKTQIPVNILADIVSLKYTTSTVPNETDRRLFVPGVDLPQPYIGIDDTKKDGTYAKYDTRLITDPYQLLQISERHAGDDSGKLRATLEQVFVRLCTATRTSQCHNGASKCMALRSLGGNDGRCEEIAEKLDNNFVDGLKLKWCLDNTDSTECDCLNRDRSKAYVDLKDFVVTHENLFARDECWYKPCTSDGAMTLSTQKANKCGAKVCINVNAMTAGDKINTGSITDSVQCFNKAHPLRDSSSDWASGLHDYIEYFNVALGVLLLIIILYTTYSAK</sequence>
<evidence type="ECO:0000313" key="2">
    <source>
        <dbReference type="EMBL" id="AJP09030.1"/>
    </source>
</evidence>
<feature type="transmembrane region" description="Helical" evidence="1">
    <location>
        <begin position="271"/>
        <end position="289"/>
    </location>
</feature>
<dbReference type="EMBL" id="KJ755191">
    <property type="protein sequence ID" value="AJP09030.1"/>
    <property type="molecule type" value="Genomic_DNA"/>
</dbReference>
<dbReference type="Pfam" id="PF03003">
    <property type="entry name" value="Pox_G9-A16"/>
    <property type="match status" value="1"/>
</dbReference>
<evidence type="ECO:0000256" key="1">
    <source>
        <dbReference type="SAM" id="Phobius"/>
    </source>
</evidence>
<reference evidence="3" key="1">
    <citation type="submission" date="2014-04" db="EMBL/GenBank/DDBJ databases">
        <authorList>
            <person name="Wei Y."/>
            <person name="Huang G."/>
            <person name="Cheng X."/>
        </authorList>
    </citation>
    <scope>NUCLEOTIDE SEQUENCE [LARGE SCALE GENOMIC DNA]</scope>
</reference>
<dbReference type="GeneID" id="41900666"/>
<organism evidence="2 3">
    <name type="scientific">Heliothis virescens ascovirus 3f</name>
    <dbReference type="NCBI Taxonomy" id="328614"/>
    <lineage>
        <taxon>Viruses</taxon>
        <taxon>Varidnaviria</taxon>
        <taxon>Bamfordvirae</taxon>
        <taxon>Nucleocytoviricota</taxon>
        <taxon>Megaviricetes</taxon>
        <taxon>Pimascovirales</taxon>
        <taxon>Pimascovirales incertae sedis</taxon>
        <taxon>Ascoviridae</taxon>
        <taxon>Ascovirus</taxon>
        <taxon>Ascovirus hvav3a</taxon>
    </lineage>
</organism>
<evidence type="ECO:0000313" key="3">
    <source>
        <dbReference type="Proteomes" id="UP000232922"/>
    </source>
</evidence>
<dbReference type="RefSeq" id="YP_009701530.1">
    <property type="nucleotide sequence ID" value="NC_044938.1"/>
</dbReference>
<dbReference type="Proteomes" id="UP000232922">
    <property type="component" value="Genome"/>
</dbReference>
<protein>
    <submittedName>
        <fullName evidence="2">Myristylated membrane protein-like protein</fullName>
    </submittedName>
</protein>
<accession>A0A171PVG2</accession>
<proteinExistence type="predicted"/>
<dbReference type="KEGG" id="vg:41900666"/>
<dbReference type="InterPro" id="IPR004251">
    <property type="entry name" value="Pox_virus_G9/A16"/>
</dbReference>
<keyword evidence="1" id="KW-0812">Transmembrane</keyword>
<keyword evidence="1" id="KW-1133">Transmembrane helix</keyword>
<keyword evidence="1" id="KW-0472">Membrane</keyword>